<evidence type="ECO:0000256" key="9">
    <source>
        <dbReference type="RuleBase" id="RU368036"/>
    </source>
</evidence>
<dbReference type="EMBL" id="JBHRSQ010000018">
    <property type="protein sequence ID" value="MFC2993057.1"/>
    <property type="molecule type" value="Genomic_DNA"/>
</dbReference>
<dbReference type="PANTHER" id="PTHR43199:SF1">
    <property type="entry name" value="GLUTATHIONE HYDROLASE PROENZYME"/>
    <property type="match status" value="1"/>
</dbReference>
<dbReference type="Pfam" id="PF01019">
    <property type="entry name" value="G_glu_transpept"/>
    <property type="match status" value="1"/>
</dbReference>
<evidence type="ECO:0000313" key="10">
    <source>
        <dbReference type="EMBL" id="MFC2993057.1"/>
    </source>
</evidence>
<keyword evidence="9" id="KW-0317">Glutathione biosynthesis</keyword>
<keyword evidence="5 9" id="KW-0378">Hydrolase</keyword>
<dbReference type="InterPro" id="IPR000101">
    <property type="entry name" value="GGT_peptidase"/>
</dbReference>
<comment type="PTM">
    <text evidence="9">Cleaved by autocatalysis into a large and a small subunit.</text>
</comment>
<comment type="subunit">
    <text evidence="9">This enzyme consists of two polypeptide chains, which are synthesized in precursor form from a single polypeptide.</text>
</comment>
<keyword evidence="4 9" id="KW-0808">Transferase</keyword>
<dbReference type="EC" id="3.4.19.13" evidence="9"/>
<comment type="catalytic activity">
    <reaction evidence="2 9">
        <text>glutathione + H2O = L-cysteinylglycine + L-glutamate</text>
        <dbReference type="Rhea" id="RHEA:28807"/>
        <dbReference type="ChEBI" id="CHEBI:15377"/>
        <dbReference type="ChEBI" id="CHEBI:29985"/>
        <dbReference type="ChEBI" id="CHEBI:57925"/>
        <dbReference type="ChEBI" id="CHEBI:61694"/>
        <dbReference type="EC" id="3.4.19.13"/>
    </reaction>
</comment>
<dbReference type="Proteomes" id="UP001595386">
    <property type="component" value="Unassembled WGS sequence"/>
</dbReference>
<reference evidence="11" key="1">
    <citation type="journal article" date="2019" name="Int. J. Syst. Evol. Microbiol.">
        <title>The Global Catalogue of Microorganisms (GCM) 10K type strain sequencing project: providing services to taxonomists for standard genome sequencing and annotation.</title>
        <authorList>
            <consortium name="The Broad Institute Genomics Platform"/>
            <consortium name="The Broad Institute Genome Sequencing Center for Infectious Disease"/>
            <person name="Wu L."/>
            <person name="Ma J."/>
        </authorList>
    </citation>
    <scope>NUCLEOTIDE SEQUENCE [LARGE SCALE GENOMIC DNA]</scope>
    <source>
        <strain evidence="11">KCTC 52660</strain>
    </source>
</reference>
<dbReference type="RefSeq" id="WP_379760320.1">
    <property type="nucleotide sequence ID" value="NZ_JBHRSQ010000018.1"/>
</dbReference>
<comment type="catalytic activity">
    <reaction evidence="8 9">
        <text>an N-terminal (5-L-glutamyl)-[peptide] + an alpha-amino acid = 5-L-glutamyl amino acid + an N-terminal L-alpha-aminoacyl-[peptide]</text>
        <dbReference type="Rhea" id="RHEA:23904"/>
        <dbReference type="Rhea" id="RHEA-COMP:9780"/>
        <dbReference type="Rhea" id="RHEA-COMP:9795"/>
        <dbReference type="ChEBI" id="CHEBI:77644"/>
        <dbReference type="ChEBI" id="CHEBI:78597"/>
        <dbReference type="ChEBI" id="CHEBI:78599"/>
        <dbReference type="ChEBI" id="CHEBI:78608"/>
        <dbReference type="EC" id="2.3.2.2"/>
    </reaction>
</comment>
<keyword evidence="7 9" id="KW-0012">Acyltransferase</keyword>
<dbReference type="InterPro" id="IPR029055">
    <property type="entry name" value="Ntn_hydrolases_N"/>
</dbReference>
<name>A0ABV7B6M2_9GAMM</name>
<proteinExistence type="inferred from homology"/>
<dbReference type="EC" id="2.3.2.2" evidence="9"/>
<dbReference type="PANTHER" id="PTHR43199">
    <property type="entry name" value="GLUTATHIONE HYDROLASE"/>
    <property type="match status" value="1"/>
</dbReference>
<comment type="pathway">
    <text evidence="9">Sulfur metabolism; glutathione metabolism.</text>
</comment>
<dbReference type="NCBIfam" id="TIGR00066">
    <property type="entry name" value="g_glut_trans"/>
    <property type="match status" value="1"/>
</dbReference>
<dbReference type="SUPFAM" id="SSF56235">
    <property type="entry name" value="N-terminal nucleophile aminohydrolases (Ntn hydrolases)"/>
    <property type="match status" value="1"/>
</dbReference>
<keyword evidence="11" id="KW-1185">Reference proteome</keyword>
<evidence type="ECO:0000256" key="1">
    <source>
        <dbReference type="ARBA" id="ARBA00001049"/>
    </source>
</evidence>
<dbReference type="InterPro" id="IPR051792">
    <property type="entry name" value="GGT_bact"/>
</dbReference>
<accession>A0ABV7B6M2</accession>
<gene>
    <name evidence="10" type="primary">ggt</name>
    <name evidence="10" type="ORF">ACFODV_13590</name>
</gene>
<sequence length="608" mass="63937">MILPAIPFRRRLVVPVTATLMLGLPLVAQAEVAFQYDLPAIAPEVSSASEEKPGWATERFAVAAANPLATDAGYQVLKAGGSAIDAAVAVQMVLALVEPQSSGIGGGAFLMHHDGEAVAAYDGRETAPAAVNGQLFLDETGEPLPFMEAAASGLSVGVPGTLRMLELAHAEHGRLPWSELFAPAIHLAEQGFVVSPRLATSLASEQPLRDDPLGSAFYYPNGEPLQAGVTLKNPALAAILTEIAEHGSAALHEGPIAEDLVARVQGHHTRGGAITTADLAGYEAKRRDPLCTAWMSYEVCGFPPPSSGHLTVMQILGVLDHLPEVDPAVEEGVPSEPWLHQFLEAARLAFADRGRYIADPDFVEAPGGDWSVMLTPDYLALRAELVGEESLGSGGAQPGNPGELATAWGQHPDQPEYGTSHISIVDEHGNAIAMTTTIEAAFGARILVDGGTGLPGGYLLNNELTDFSFTPEDEAGDPIANRVEANKRPRSSMSPTLVFDRDSGELVASLGSPGGAAIIHYTAKALVAMLDWGLDAQEALDLPHAITLGGPVFLEEGRFPTETLEALNDRGHDVSERELVSGLQAILRTESGFFGGADPRREGVVMGD</sequence>
<comment type="caution">
    <text evidence="10">The sequence shown here is derived from an EMBL/GenBank/DDBJ whole genome shotgun (WGS) entry which is preliminary data.</text>
</comment>
<dbReference type="GO" id="GO:0103068">
    <property type="term" value="F:leukotriene C4 gamma-glutamyl transferase activity"/>
    <property type="evidence" value="ECO:0007669"/>
    <property type="project" value="UniProtKB-EC"/>
</dbReference>
<dbReference type="PRINTS" id="PR01210">
    <property type="entry name" value="GGTRANSPTASE"/>
</dbReference>
<dbReference type="Gene3D" id="3.60.20.40">
    <property type="match status" value="1"/>
</dbReference>
<comment type="catalytic activity">
    <reaction evidence="1 9">
        <text>an S-substituted glutathione + H2O = an S-substituted L-cysteinylglycine + L-glutamate</text>
        <dbReference type="Rhea" id="RHEA:59468"/>
        <dbReference type="ChEBI" id="CHEBI:15377"/>
        <dbReference type="ChEBI" id="CHEBI:29985"/>
        <dbReference type="ChEBI" id="CHEBI:90779"/>
        <dbReference type="ChEBI" id="CHEBI:143103"/>
        <dbReference type="EC" id="3.4.19.13"/>
    </reaction>
</comment>
<evidence type="ECO:0000256" key="2">
    <source>
        <dbReference type="ARBA" id="ARBA00001089"/>
    </source>
</evidence>
<dbReference type="InterPro" id="IPR043137">
    <property type="entry name" value="GGT_ssub_C"/>
</dbReference>
<evidence type="ECO:0000256" key="8">
    <source>
        <dbReference type="ARBA" id="ARBA00047417"/>
    </source>
</evidence>
<evidence type="ECO:0000256" key="7">
    <source>
        <dbReference type="ARBA" id="ARBA00023315"/>
    </source>
</evidence>
<evidence type="ECO:0000313" key="11">
    <source>
        <dbReference type="Proteomes" id="UP001595386"/>
    </source>
</evidence>
<evidence type="ECO:0000256" key="3">
    <source>
        <dbReference type="ARBA" id="ARBA00009381"/>
    </source>
</evidence>
<evidence type="ECO:0000256" key="6">
    <source>
        <dbReference type="ARBA" id="ARBA00023145"/>
    </source>
</evidence>
<protein>
    <recommendedName>
        <fullName evidence="9">Glutathione hydrolase proenzyme</fullName>
        <ecNumber evidence="9">2.3.2.2</ecNumber>
        <ecNumber evidence="9">3.4.19.13</ecNumber>
    </recommendedName>
    <component>
        <recommendedName>
            <fullName evidence="9">Glutathione hydrolase large chain</fullName>
        </recommendedName>
    </component>
    <component>
        <recommendedName>
            <fullName evidence="9">Glutathione hydrolase small chain</fullName>
        </recommendedName>
    </component>
</protein>
<evidence type="ECO:0000256" key="4">
    <source>
        <dbReference type="ARBA" id="ARBA00022679"/>
    </source>
</evidence>
<organism evidence="10 11">
    <name type="scientific">Halomonas tibetensis</name>
    <dbReference type="NCBI Taxonomy" id="2259590"/>
    <lineage>
        <taxon>Bacteria</taxon>
        <taxon>Pseudomonadati</taxon>
        <taxon>Pseudomonadota</taxon>
        <taxon>Gammaproteobacteria</taxon>
        <taxon>Oceanospirillales</taxon>
        <taxon>Halomonadaceae</taxon>
        <taxon>Halomonas</taxon>
    </lineage>
</organism>
<comment type="similarity">
    <text evidence="3 9">Belongs to the gamma-glutamyltransferase family.</text>
</comment>
<evidence type="ECO:0000256" key="5">
    <source>
        <dbReference type="ARBA" id="ARBA00022801"/>
    </source>
</evidence>
<dbReference type="Gene3D" id="1.10.246.130">
    <property type="match status" value="1"/>
</dbReference>
<keyword evidence="6 9" id="KW-0865">Zymogen</keyword>
<dbReference type="InterPro" id="IPR043138">
    <property type="entry name" value="GGT_lsub"/>
</dbReference>